<dbReference type="Gene3D" id="1.10.3450.40">
    <property type="entry name" value="Signal recognition particle, SRP68 subunit, RNA-binding domain"/>
    <property type="match status" value="1"/>
</dbReference>
<keyword evidence="7" id="KW-0539">Nucleus</keyword>
<dbReference type="InterPro" id="IPR038253">
    <property type="entry name" value="SRP68_N_sf"/>
</dbReference>
<dbReference type="OrthoDB" id="10255118at2759"/>
<evidence type="ECO:0000313" key="12">
    <source>
        <dbReference type="Proteomes" id="UP000503462"/>
    </source>
</evidence>
<protein>
    <recommendedName>
        <fullName evidence="9 10">Signal recognition particle subunit SRP68</fullName>
        <shortName evidence="10">SRP68</shortName>
    </recommendedName>
</protein>
<accession>A0A6H0Y1R6</accession>
<gene>
    <name evidence="11" type="ORF">AMS68_006403</name>
</gene>
<comment type="function">
    <text evidence="10">Component of the signal recognition particle (SRP) complex, a ribonucleoprotein complex that mediates the cotranslational targeting of secretory and membrane proteins to the endoplasmic reticulum (ER). The SRP complex interacts with the signal sequence in nascent secretory and membrane proteins and directs them to the membrane of the ER.</text>
</comment>
<evidence type="ECO:0000256" key="6">
    <source>
        <dbReference type="ARBA" id="ARBA00023135"/>
    </source>
</evidence>
<evidence type="ECO:0000256" key="7">
    <source>
        <dbReference type="ARBA" id="ARBA00023242"/>
    </source>
</evidence>
<dbReference type="GO" id="GO:0005047">
    <property type="term" value="F:signal recognition particle binding"/>
    <property type="evidence" value="ECO:0007669"/>
    <property type="project" value="InterPro"/>
</dbReference>
<proteinExistence type="inferred from homology"/>
<evidence type="ECO:0000313" key="11">
    <source>
        <dbReference type="EMBL" id="QIX00886.1"/>
    </source>
</evidence>
<dbReference type="GO" id="GO:0005786">
    <property type="term" value="C:signal recognition particle, endoplasmic reticulum targeting"/>
    <property type="evidence" value="ECO:0007669"/>
    <property type="project" value="UniProtKB-KW"/>
</dbReference>
<keyword evidence="6 10" id="KW-0733">Signal recognition particle</keyword>
<dbReference type="GO" id="GO:0006614">
    <property type="term" value="P:SRP-dependent cotranslational protein targeting to membrane"/>
    <property type="evidence" value="ECO:0007669"/>
    <property type="project" value="InterPro"/>
</dbReference>
<evidence type="ECO:0000256" key="10">
    <source>
        <dbReference type="PIRNR" id="PIRNR038995"/>
    </source>
</evidence>
<organism evidence="11 12">
    <name type="scientific">Peltaster fructicola</name>
    <dbReference type="NCBI Taxonomy" id="286661"/>
    <lineage>
        <taxon>Eukaryota</taxon>
        <taxon>Fungi</taxon>
        <taxon>Dikarya</taxon>
        <taxon>Ascomycota</taxon>
        <taxon>Pezizomycotina</taxon>
        <taxon>Dothideomycetes</taxon>
        <taxon>Dothideomycetes incertae sedis</taxon>
        <taxon>Peltaster</taxon>
    </lineage>
</organism>
<evidence type="ECO:0000256" key="5">
    <source>
        <dbReference type="ARBA" id="ARBA00022884"/>
    </source>
</evidence>
<dbReference type="GO" id="GO:0008312">
    <property type="term" value="F:7S RNA binding"/>
    <property type="evidence" value="ECO:0007669"/>
    <property type="project" value="InterPro"/>
</dbReference>
<dbReference type="InterPro" id="IPR034652">
    <property type="entry name" value="SRP68-RBD"/>
</dbReference>
<dbReference type="PIRSF" id="PIRSF038995">
    <property type="entry name" value="SRP68"/>
    <property type="match status" value="1"/>
</dbReference>
<dbReference type="GO" id="GO:0030942">
    <property type="term" value="F:endoplasmic reticulum signal peptide binding"/>
    <property type="evidence" value="ECO:0007669"/>
    <property type="project" value="InterPro"/>
</dbReference>
<name>A0A6H0Y1R6_9PEZI</name>
<comment type="similarity">
    <text evidence="3 10">Belongs to the SRP68 family.</text>
</comment>
<dbReference type="GO" id="GO:0005730">
    <property type="term" value="C:nucleolus"/>
    <property type="evidence" value="ECO:0007669"/>
    <property type="project" value="UniProtKB-SubCell"/>
</dbReference>
<keyword evidence="12" id="KW-1185">Reference proteome</keyword>
<dbReference type="AlphaFoldDB" id="A0A6H0Y1R6"/>
<reference evidence="11 12" key="1">
    <citation type="journal article" date="2016" name="Sci. Rep.">
        <title>Peltaster fructicola genome reveals evolution from an invasive phytopathogen to an ectophytic parasite.</title>
        <authorList>
            <person name="Xu C."/>
            <person name="Chen H."/>
            <person name="Gleason M.L."/>
            <person name="Xu J.R."/>
            <person name="Liu H."/>
            <person name="Zhang R."/>
            <person name="Sun G."/>
        </authorList>
    </citation>
    <scope>NUCLEOTIDE SEQUENCE [LARGE SCALE GENOMIC DNA]</scope>
    <source>
        <strain evidence="11 12">LNHT1506</strain>
    </source>
</reference>
<sequence length="627" mass="69113">MDITNYIQSHRSTLAISDQGTYHAYLTRRILALRRKLGIATSKSQKFTPHDITPDNVTKDRGYLELLLLQAERCWARAMHIKSLRGEGEGGLKGKSRSEVVSKCAKAAKIADHVVQLVKGSTYDQTALEAEAYKSMLEGSALFERLASGKTRAERQEWERCLKQWSKARIIYAAIVEKTSNEATRELLSGTVDPTIRYVAYQAGVARTVGTTESARKYFPKDDEALVKAIEEVDHYAFTGRPRQYGEKTSKAEAPSVVTWRGRSANIVDASIGQAIGAVNAAEAKLKDVLVSQSTSSSRDQAAAYDDILIASQDAADAAKRATDELEKEKVDEGNSRMQDLRVTSLSVEYTLISWRVGRNRVLIGHDDGLTFVSLTQKGAVRTNKSGKEVPQKTETTGRRLTRLRERIVLYDAIIQSIESVKDLRGAVRDETFVEELDAKTNYFRALKCVNIAYSHQLIGEHINALALLDRANTLLSSSSAASSQAKEDAPISLEITASTFTNAQETVAGLLSRKHALVSLHQFERNSAIAAEKHLTSAAPWVQRLHEYPAPGTQVDVKNLVNYPPKLEPVPVKPILLDVAWGYIDYPGRKAVVEERPAAVNGTAPAQAATESAAQEKKRGWFGFGR</sequence>
<evidence type="ECO:0000256" key="1">
    <source>
        <dbReference type="ARBA" id="ARBA00004496"/>
    </source>
</evidence>
<evidence type="ECO:0000256" key="3">
    <source>
        <dbReference type="ARBA" id="ARBA00009352"/>
    </source>
</evidence>
<comment type="subcellular location">
    <subcellularLocation>
        <location evidence="1 10">Cytoplasm</location>
    </subcellularLocation>
    <subcellularLocation>
        <location evidence="2">Nucleus</location>
        <location evidence="2">Nucleolus</location>
    </subcellularLocation>
</comment>
<evidence type="ECO:0000256" key="2">
    <source>
        <dbReference type="ARBA" id="ARBA00004604"/>
    </source>
</evidence>
<evidence type="ECO:0000256" key="4">
    <source>
        <dbReference type="ARBA" id="ARBA00022490"/>
    </source>
</evidence>
<dbReference type="InterPro" id="IPR026258">
    <property type="entry name" value="SRP68"/>
</dbReference>
<evidence type="ECO:0000256" key="8">
    <source>
        <dbReference type="ARBA" id="ARBA00023274"/>
    </source>
</evidence>
<keyword evidence="4 10" id="KW-0963">Cytoplasm</keyword>
<dbReference type="PANTHER" id="PTHR12860">
    <property type="entry name" value="SIGNAL RECOGNITION PARTICLE 68 KDA PROTEIN"/>
    <property type="match status" value="1"/>
</dbReference>
<dbReference type="Proteomes" id="UP000503462">
    <property type="component" value="Chromosome 4"/>
</dbReference>
<dbReference type="Pfam" id="PF16969">
    <property type="entry name" value="SRP68"/>
    <property type="match status" value="1"/>
</dbReference>
<evidence type="ECO:0000256" key="9">
    <source>
        <dbReference type="ARBA" id="ARBA00029498"/>
    </source>
</evidence>
<keyword evidence="8 10" id="KW-0687">Ribonucleoprotein</keyword>
<dbReference type="CDD" id="cd15481">
    <property type="entry name" value="SRP68-RBD"/>
    <property type="match status" value="1"/>
</dbReference>
<keyword evidence="5 10" id="KW-0694">RNA-binding</keyword>
<dbReference type="PANTHER" id="PTHR12860:SF0">
    <property type="entry name" value="SIGNAL RECOGNITION PARTICLE SUBUNIT SRP68"/>
    <property type="match status" value="1"/>
</dbReference>
<dbReference type="EMBL" id="CP051142">
    <property type="protein sequence ID" value="QIX00886.1"/>
    <property type="molecule type" value="Genomic_DNA"/>
</dbReference>